<proteinExistence type="predicted"/>
<dbReference type="EMBL" id="KV750285">
    <property type="protein sequence ID" value="OCL05448.1"/>
    <property type="molecule type" value="Genomic_DNA"/>
</dbReference>
<feature type="chain" id="PRO_5034556899" description="Secreted protein" evidence="1">
    <location>
        <begin position="24"/>
        <end position="98"/>
    </location>
</feature>
<organism evidence="2 3">
    <name type="scientific">Glonium stellatum</name>
    <dbReference type="NCBI Taxonomy" id="574774"/>
    <lineage>
        <taxon>Eukaryota</taxon>
        <taxon>Fungi</taxon>
        <taxon>Dikarya</taxon>
        <taxon>Ascomycota</taxon>
        <taxon>Pezizomycotina</taxon>
        <taxon>Dothideomycetes</taxon>
        <taxon>Pleosporomycetidae</taxon>
        <taxon>Gloniales</taxon>
        <taxon>Gloniaceae</taxon>
        <taxon>Glonium</taxon>
    </lineage>
</organism>
<keyword evidence="3" id="KW-1185">Reference proteome</keyword>
<keyword evidence="1" id="KW-0732">Signal</keyword>
<evidence type="ECO:0008006" key="4">
    <source>
        <dbReference type="Google" id="ProtNLM"/>
    </source>
</evidence>
<evidence type="ECO:0000313" key="2">
    <source>
        <dbReference type="EMBL" id="OCL05448.1"/>
    </source>
</evidence>
<evidence type="ECO:0000256" key="1">
    <source>
        <dbReference type="SAM" id="SignalP"/>
    </source>
</evidence>
<protein>
    <recommendedName>
        <fullName evidence="4">Secreted protein</fullName>
    </recommendedName>
</protein>
<reference evidence="2 3" key="1">
    <citation type="journal article" date="2016" name="Nat. Commun.">
        <title>Ectomycorrhizal ecology is imprinted in the genome of the dominant symbiotic fungus Cenococcum geophilum.</title>
        <authorList>
            <consortium name="DOE Joint Genome Institute"/>
            <person name="Peter M."/>
            <person name="Kohler A."/>
            <person name="Ohm R.A."/>
            <person name="Kuo A."/>
            <person name="Krutzmann J."/>
            <person name="Morin E."/>
            <person name="Arend M."/>
            <person name="Barry K.W."/>
            <person name="Binder M."/>
            <person name="Choi C."/>
            <person name="Clum A."/>
            <person name="Copeland A."/>
            <person name="Grisel N."/>
            <person name="Haridas S."/>
            <person name="Kipfer T."/>
            <person name="LaButti K."/>
            <person name="Lindquist E."/>
            <person name="Lipzen A."/>
            <person name="Maire R."/>
            <person name="Meier B."/>
            <person name="Mihaltcheva S."/>
            <person name="Molinier V."/>
            <person name="Murat C."/>
            <person name="Poggeler S."/>
            <person name="Quandt C.A."/>
            <person name="Sperisen C."/>
            <person name="Tritt A."/>
            <person name="Tisserant E."/>
            <person name="Crous P.W."/>
            <person name="Henrissat B."/>
            <person name="Nehls U."/>
            <person name="Egli S."/>
            <person name="Spatafora J.W."/>
            <person name="Grigoriev I.V."/>
            <person name="Martin F.M."/>
        </authorList>
    </citation>
    <scope>NUCLEOTIDE SEQUENCE [LARGE SCALE GENOMIC DNA]</scope>
    <source>
        <strain evidence="2 3">CBS 207.34</strain>
    </source>
</reference>
<gene>
    <name evidence="2" type="ORF">AOQ84DRAFT_97156</name>
</gene>
<dbReference type="Proteomes" id="UP000250140">
    <property type="component" value="Unassembled WGS sequence"/>
</dbReference>
<sequence>MWLQNAALRCGLCILLEWSASSGLASGSLRAPTESDMRSLLGASGFPCISGSQSIGLVNLFSSITKIRGLASHESHCSTGGLSDPMKERLAAVRTLVT</sequence>
<evidence type="ECO:0000313" key="3">
    <source>
        <dbReference type="Proteomes" id="UP000250140"/>
    </source>
</evidence>
<name>A0A8E2JQ66_9PEZI</name>
<feature type="signal peptide" evidence="1">
    <location>
        <begin position="1"/>
        <end position="23"/>
    </location>
</feature>
<accession>A0A8E2JQ66</accession>
<dbReference type="AlphaFoldDB" id="A0A8E2JQ66"/>